<protein>
    <submittedName>
        <fullName evidence="3">Long-chain-fatty-acid--CoA ligase</fullName>
    </submittedName>
</protein>
<dbReference type="NCBIfam" id="NF004837">
    <property type="entry name" value="PRK06187.1"/>
    <property type="match status" value="1"/>
</dbReference>
<dbReference type="InterPro" id="IPR042099">
    <property type="entry name" value="ANL_N_sf"/>
</dbReference>
<proteinExistence type="predicted"/>
<dbReference type="RefSeq" id="WP_198570957.1">
    <property type="nucleotide sequence ID" value="NZ_CP066167.1"/>
</dbReference>
<dbReference type="PANTHER" id="PTHR43767:SF1">
    <property type="entry name" value="NONRIBOSOMAL PEPTIDE SYNTHASE PES1 (EUROFUNG)-RELATED"/>
    <property type="match status" value="1"/>
</dbReference>
<evidence type="ECO:0000259" key="2">
    <source>
        <dbReference type="Pfam" id="PF13193"/>
    </source>
</evidence>
<reference evidence="3 4" key="1">
    <citation type="submission" date="2020-12" db="EMBL/GenBank/DDBJ databases">
        <authorList>
            <person name="Shan Y."/>
        </authorList>
    </citation>
    <scope>NUCLEOTIDE SEQUENCE [LARGE SCALE GENOMIC DNA]</scope>
    <source>
        <strain evidence="4">csc3.9</strain>
    </source>
</reference>
<dbReference type="InterPro" id="IPR050237">
    <property type="entry name" value="ATP-dep_AMP-bd_enzyme"/>
</dbReference>
<dbReference type="PANTHER" id="PTHR43767">
    <property type="entry name" value="LONG-CHAIN-FATTY-ACID--COA LIGASE"/>
    <property type="match status" value="1"/>
</dbReference>
<sequence length="513" mass="56029">MNTTDCLLRNLQRIPTETAIFDGGTALTWSELCERVGRLAAGFASLGTAQSGRVATLLGNTYRNIETNYAAQWLGAATVPINIRWTAPEVEYALQDCGAKVLVVDKMNWATAAALNPDLLASLQVVWADDGEAPDSSHHYDELIADHKPLPRCECGGRDIASIFYTGGTTGRSKGVLLSHDNHVSHSIALIADCALAAGEVRYLHAAPMFHIADSLFTHVVSQLGGCHVILRQFSPAALAEVVEQQHVNVTVLVPTMIQMVMLEPALADRCFKVLERLFYGASPMPEALTKQMLQRYPELELCQLYGQTEASPVLTILPKRWHGSGDNYLPQARSAGRAMMGTEVRIVDEDGVAVPNGEHGEIVARGPQVMQGYWNREEETAAALRDGWLHTGDAGYMDEQGFVYIVDRIKDMVISGGENVYTIEVEQVLYDLPGVAQCCVVGLPHDKWGEAVHAVVVLAADADLTEAQILEHCRSQLADYKRPRGVTIRQQPLPLSGAGKILKREVRAELSD</sequence>
<accession>A0A7T4UR59</accession>
<dbReference type="Gene3D" id="3.30.300.30">
    <property type="match status" value="1"/>
</dbReference>
<evidence type="ECO:0000313" key="4">
    <source>
        <dbReference type="Proteomes" id="UP000596063"/>
    </source>
</evidence>
<dbReference type="KEGG" id="snan:I6N98_06385"/>
<name>A0A7T4UR59_9GAMM</name>
<dbReference type="PROSITE" id="PS00455">
    <property type="entry name" value="AMP_BINDING"/>
    <property type="match status" value="1"/>
</dbReference>
<keyword evidence="4" id="KW-1185">Reference proteome</keyword>
<dbReference type="GO" id="GO:0016878">
    <property type="term" value="F:acid-thiol ligase activity"/>
    <property type="evidence" value="ECO:0007669"/>
    <property type="project" value="UniProtKB-ARBA"/>
</dbReference>
<organism evidence="3 4">
    <name type="scientific">Spongiibacter nanhainus</name>
    <dbReference type="NCBI Taxonomy" id="2794344"/>
    <lineage>
        <taxon>Bacteria</taxon>
        <taxon>Pseudomonadati</taxon>
        <taxon>Pseudomonadota</taxon>
        <taxon>Gammaproteobacteria</taxon>
        <taxon>Cellvibrionales</taxon>
        <taxon>Spongiibacteraceae</taxon>
        <taxon>Spongiibacter</taxon>
    </lineage>
</organism>
<feature type="domain" description="AMP-binding enzyme C-terminal" evidence="2">
    <location>
        <begin position="425"/>
        <end position="501"/>
    </location>
</feature>
<gene>
    <name evidence="3" type="ORF">I6N98_06385</name>
</gene>
<evidence type="ECO:0000259" key="1">
    <source>
        <dbReference type="Pfam" id="PF00501"/>
    </source>
</evidence>
<dbReference type="Pfam" id="PF13193">
    <property type="entry name" value="AMP-binding_C"/>
    <property type="match status" value="1"/>
</dbReference>
<dbReference type="Proteomes" id="UP000596063">
    <property type="component" value="Chromosome"/>
</dbReference>
<dbReference type="AlphaFoldDB" id="A0A7T4UR59"/>
<dbReference type="SUPFAM" id="SSF56801">
    <property type="entry name" value="Acetyl-CoA synthetase-like"/>
    <property type="match status" value="1"/>
</dbReference>
<dbReference type="InterPro" id="IPR020845">
    <property type="entry name" value="AMP-binding_CS"/>
</dbReference>
<keyword evidence="3" id="KW-0436">Ligase</keyword>
<dbReference type="InterPro" id="IPR045851">
    <property type="entry name" value="AMP-bd_C_sf"/>
</dbReference>
<dbReference type="EMBL" id="CP066167">
    <property type="protein sequence ID" value="QQD19473.1"/>
    <property type="molecule type" value="Genomic_DNA"/>
</dbReference>
<dbReference type="Pfam" id="PF00501">
    <property type="entry name" value="AMP-binding"/>
    <property type="match status" value="1"/>
</dbReference>
<dbReference type="Gene3D" id="3.40.50.12780">
    <property type="entry name" value="N-terminal domain of ligase-like"/>
    <property type="match status" value="1"/>
</dbReference>
<feature type="domain" description="AMP-dependent synthetase/ligase" evidence="1">
    <location>
        <begin position="10"/>
        <end position="375"/>
    </location>
</feature>
<evidence type="ECO:0000313" key="3">
    <source>
        <dbReference type="EMBL" id="QQD19473.1"/>
    </source>
</evidence>
<dbReference type="InterPro" id="IPR000873">
    <property type="entry name" value="AMP-dep_synth/lig_dom"/>
</dbReference>
<dbReference type="InterPro" id="IPR025110">
    <property type="entry name" value="AMP-bd_C"/>
</dbReference>